<protein>
    <submittedName>
        <fullName evidence="1">Uncharacterized protein</fullName>
    </submittedName>
</protein>
<reference evidence="1" key="1">
    <citation type="submission" date="2023-03" db="EMBL/GenBank/DDBJ databases">
        <title>Chromosome-level genomes of two armyworms, Mythimna separata and Mythimna loreyi, provide insights into the biosynthesis and reception of sex pheromones.</title>
        <authorList>
            <person name="Zhao H."/>
        </authorList>
    </citation>
    <scope>NUCLEOTIDE SEQUENCE</scope>
    <source>
        <strain evidence="1">BeijingLab</strain>
    </source>
</reference>
<evidence type="ECO:0000313" key="2">
    <source>
        <dbReference type="Proteomes" id="UP001231649"/>
    </source>
</evidence>
<sequence>MLAIGDKMSRLPLAAAALLFLAGSVFTTEINITQAAEEWCRQQTTCGLHDDDGPWMSVLQQWALTAPEHNERQGRIMALPPAQGYYVTDRIGTPMLTPPPPPAHHGNRPNHPLPPGGRPYDEWQHSPPTAGKIVNRPPNPYKDKFKPSPSYPAPVQNQPIPVHSHAVDRVDENRQPPQKQVSETDLYLLGAIEKLVWRADLFEKRLRKLEESVHLMVAGVENKEEPCAENFTRVGDGCYHVSAEAANWKGASYGCRRLKSNMLEIDSDKEKQQLTATILSNKKLKGADFWTGGLNPGLLWIWSHSARPVANNASSAQTVVGEGRCLAWVSDPARADLTYRGQDCALKHRYICEKEEDKTKLSNEIERVARKIREGRKPKILWTDDEP</sequence>
<dbReference type="Proteomes" id="UP001231649">
    <property type="component" value="Chromosome 5"/>
</dbReference>
<accession>A0ACC2RA46</accession>
<gene>
    <name evidence="1" type="ORF">PYW08_014409</name>
</gene>
<dbReference type="EMBL" id="CM056781">
    <property type="protein sequence ID" value="KAJ8735159.1"/>
    <property type="molecule type" value="Genomic_DNA"/>
</dbReference>
<proteinExistence type="predicted"/>
<evidence type="ECO:0000313" key="1">
    <source>
        <dbReference type="EMBL" id="KAJ8735159.1"/>
    </source>
</evidence>
<organism evidence="1 2">
    <name type="scientific">Mythimna loreyi</name>
    <dbReference type="NCBI Taxonomy" id="667449"/>
    <lineage>
        <taxon>Eukaryota</taxon>
        <taxon>Metazoa</taxon>
        <taxon>Ecdysozoa</taxon>
        <taxon>Arthropoda</taxon>
        <taxon>Hexapoda</taxon>
        <taxon>Insecta</taxon>
        <taxon>Pterygota</taxon>
        <taxon>Neoptera</taxon>
        <taxon>Endopterygota</taxon>
        <taxon>Lepidoptera</taxon>
        <taxon>Glossata</taxon>
        <taxon>Ditrysia</taxon>
        <taxon>Noctuoidea</taxon>
        <taxon>Noctuidae</taxon>
        <taxon>Noctuinae</taxon>
        <taxon>Hadenini</taxon>
        <taxon>Mythimna</taxon>
    </lineage>
</organism>
<keyword evidence="2" id="KW-1185">Reference proteome</keyword>
<comment type="caution">
    <text evidence="1">The sequence shown here is derived from an EMBL/GenBank/DDBJ whole genome shotgun (WGS) entry which is preliminary data.</text>
</comment>
<name>A0ACC2RA46_9NEOP</name>